<reference evidence="3" key="3">
    <citation type="submission" date="2025-04" db="UniProtKB">
        <authorList>
            <consortium name="RefSeq"/>
        </authorList>
    </citation>
    <scope>IDENTIFICATION</scope>
    <source>
        <strain evidence="3">CBS 304.34</strain>
    </source>
</reference>
<evidence type="ECO:0000313" key="2">
    <source>
        <dbReference type="Proteomes" id="UP000504636"/>
    </source>
</evidence>
<reference evidence="1 3" key="1">
    <citation type="journal article" date="2020" name="Stud. Mycol.">
        <title>101 Dothideomycetes genomes: a test case for predicting lifestyles and emergence of pathogens.</title>
        <authorList>
            <person name="Haridas S."/>
            <person name="Albert R."/>
            <person name="Binder M."/>
            <person name="Bloem J."/>
            <person name="Labutti K."/>
            <person name="Salamov A."/>
            <person name="Andreopoulos B."/>
            <person name="Baker S."/>
            <person name="Barry K."/>
            <person name="Bills G."/>
            <person name="Bluhm B."/>
            <person name="Cannon C."/>
            <person name="Castanera R."/>
            <person name="Culley D."/>
            <person name="Daum C."/>
            <person name="Ezra D."/>
            <person name="Gonzalez J."/>
            <person name="Henrissat B."/>
            <person name="Kuo A."/>
            <person name="Liang C."/>
            <person name="Lipzen A."/>
            <person name="Lutzoni F."/>
            <person name="Magnuson J."/>
            <person name="Mondo S."/>
            <person name="Nolan M."/>
            <person name="Ohm R."/>
            <person name="Pangilinan J."/>
            <person name="Park H.-J."/>
            <person name="Ramirez L."/>
            <person name="Alfaro M."/>
            <person name="Sun H."/>
            <person name="Tritt A."/>
            <person name="Yoshinaga Y."/>
            <person name="Zwiers L.-H."/>
            <person name="Turgeon B."/>
            <person name="Goodwin S."/>
            <person name="Spatafora J."/>
            <person name="Crous P."/>
            <person name="Grigoriev I."/>
        </authorList>
    </citation>
    <scope>NUCLEOTIDE SEQUENCE</scope>
    <source>
        <strain evidence="1 3">CBS 304.34</strain>
    </source>
</reference>
<dbReference type="PANTHER" id="PTHR42085">
    <property type="entry name" value="F-BOX DOMAIN-CONTAINING PROTEIN"/>
    <property type="match status" value="1"/>
</dbReference>
<dbReference type="Proteomes" id="UP000504636">
    <property type="component" value="Unplaced"/>
</dbReference>
<reference evidence="3" key="2">
    <citation type="submission" date="2020-04" db="EMBL/GenBank/DDBJ databases">
        <authorList>
            <consortium name="NCBI Genome Project"/>
        </authorList>
    </citation>
    <scope>NUCLEOTIDE SEQUENCE</scope>
    <source>
        <strain evidence="3">CBS 304.34</strain>
    </source>
</reference>
<dbReference type="PANTHER" id="PTHR42085:SF1">
    <property type="entry name" value="F-BOX DOMAIN-CONTAINING PROTEIN"/>
    <property type="match status" value="1"/>
</dbReference>
<dbReference type="OrthoDB" id="10465621at2759"/>
<proteinExistence type="predicted"/>
<dbReference type="RefSeq" id="XP_033575616.1">
    <property type="nucleotide sequence ID" value="XM_033723686.1"/>
</dbReference>
<protein>
    <submittedName>
        <fullName evidence="1 3">Uncharacterized protein</fullName>
    </submittedName>
</protein>
<gene>
    <name evidence="1 3" type="ORF">BDZ99DRAFT_499908</name>
</gene>
<name>A0A6A6YIH4_9PEZI</name>
<dbReference type="InterPro" id="IPR038883">
    <property type="entry name" value="AN11006-like"/>
</dbReference>
<dbReference type="GeneID" id="54464579"/>
<keyword evidence="2" id="KW-1185">Reference proteome</keyword>
<evidence type="ECO:0000313" key="1">
    <source>
        <dbReference type="EMBL" id="KAF2808652.1"/>
    </source>
</evidence>
<organism evidence="1">
    <name type="scientific">Mytilinidion resinicola</name>
    <dbReference type="NCBI Taxonomy" id="574789"/>
    <lineage>
        <taxon>Eukaryota</taxon>
        <taxon>Fungi</taxon>
        <taxon>Dikarya</taxon>
        <taxon>Ascomycota</taxon>
        <taxon>Pezizomycotina</taxon>
        <taxon>Dothideomycetes</taxon>
        <taxon>Pleosporomycetidae</taxon>
        <taxon>Mytilinidiales</taxon>
        <taxon>Mytilinidiaceae</taxon>
        <taxon>Mytilinidion</taxon>
    </lineage>
</organism>
<accession>A0A6A6YIH4</accession>
<dbReference type="AlphaFoldDB" id="A0A6A6YIH4"/>
<sequence length="281" mass="32037">MAGFVSPQQLLEPPQSHETLISLPDTDGFEALPAELRNEIYRHALVVEPYNITLNDQGRARASDAEREAALALRSFGLIRRIFTEAKALFWAENKFRVSDDGDFPTGAARAFLRAIGLPGRSLVQHLELVYTDPSVPSVFALATDHTSCEWARGLIYIGTMLRLCESIKFFHLDLDLRQLVSREVSTEEIKWYLDQLYLRPKNKLLAEIPARLSSRSFAKSIINLRHIDTLQILELTWKNCSQGVVVPFWDENRQILEDGVTKYFRSQMRPGCKVVVKKYG</sequence>
<dbReference type="EMBL" id="MU003703">
    <property type="protein sequence ID" value="KAF2808652.1"/>
    <property type="molecule type" value="Genomic_DNA"/>
</dbReference>
<evidence type="ECO:0000313" key="3">
    <source>
        <dbReference type="RefSeq" id="XP_033575616.1"/>
    </source>
</evidence>